<comment type="caution">
    <text evidence="2">The sequence shown here is derived from an EMBL/GenBank/DDBJ whole genome shotgun (WGS) entry which is preliminary data.</text>
</comment>
<keyword evidence="3" id="KW-1185">Reference proteome</keyword>
<feature type="compositionally biased region" description="Basic and acidic residues" evidence="1">
    <location>
        <begin position="124"/>
        <end position="140"/>
    </location>
</feature>
<accession>A0A9K3D783</accession>
<dbReference type="Proteomes" id="UP000265618">
    <property type="component" value="Unassembled WGS sequence"/>
</dbReference>
<reference evidence="2 3" key="1">
    <citation type="journal article" date="2018" name="PLoS ONE">
        <title>The draft genome of Kipferlia bialata reveals reductive genome evolution in fornicate parasites.</title>
        <authorList>
            <person name="Tanifuji G."/>
            <person name="Takabayashi S."/>
            <person name="Kume K."/>
            <person name="Takagi M."/>
            <person name="Nakayama T."/>
            <person name="Kamikawa R."/>
            <person name="Inagaki Y."/>
            <person name="Hashimoto T."/>
        </authorList>
    </citation>
    <scope>NUCLEOTIDE SEQUENCE [LARGE SCALE GENOMIC DNA]</scope>
    <source>
        <strain evidence="2">NY0173</strain>
    </source>
</reference>
<evidence type="ECO:0000313" key="2">
    <source>
        <dbReference type="EMBL" id="GIQ89735.1"/>
    </source>
</evidence>
<feature type="region of interest" description="Disordered" evidence="1">
    <location>
        <begin position="94"/>
        <end position="159"/>
    </location>
</feature>
<dbReference type="AlphaFoldDB" id="A0A9K3D783"/>
<gene>
    <name evidence="2" type="ORF">KIPB_012290</name>
</gene>
<feature type="non-terminal residue" evidence="2">
    <location>
        <position position="1"/>
    </location>
</feature>
<feature type="compositionally biased region" description="Acidic residues" evidence="1">
    <location>
        <begin position="97"/>
        <end position="110"/>
    </location>
</feature>
<proteinExistence type="predicted"/>
<feature type="compositionally biased region" description="Basic residues" evidence="1">
    <location>
        <begin position="141"/>
        <end position="150"/>
    </location>
</feature>
<evidence type="ECO:0000313" key="3">
    <source>
        <dbReference type="Proteomes" id="UP000265618"/>
    </source>
</evidence>
<evidence type="ECO:0000256" key="1">
    <source>
        <dbReference type="SAM" id="MobiDB-lite"/>
    </source>
</evidence>
<name>A0A9K3D783_9EUKA</name>
<protein>
    <submittedName>
        <fullName evidence="2">Uncharacterized protein</fullName>
    </submittedName>
</protein>
<sequence length="159" mass="18234">QGRLINGFYSKKKHTLLVSHILDAEIVPKALFVDLALPYMGTVTRTISIALPDGTVEERPNQQHPRYVAQMQAELDEWKEFKAYLAELDAAPKVEAEPEAEVEAEGDGEGEGEKKRRKKKKAKKEPEADSVAEREREEKRRKTRAKRALRVMRILQQQK</sequence>
<dbReference type="EMBL" id="BDIP01005372">
    <property type="protein sequence ID" value="GIQ89735.1"/>
    <property type="molecule type" value="Genomic_DNA"/>
</dbReference>
<organism evidence="2 3">
    <name type="scientific">Kipferlia bialata</name>
    <dbReference type="NCBI Taxonomy" id="797122"/>
    <lineage>
        <taxon>Eukaryota</taxon>
        <taxon>Metamonada</taxon>
        <taxon>Carpediemonas-like organisms</taxon>
        <taxon>Kipferlia</taxon>
    </lineage>
</organism>